<gene>
    <name evidence="1" type="ORF">SPIRO4BDMA_40049</name>
</gene>
<reference evidence="1" key="1">
    <citation type="submission" date="2017-02" db="EMBL/GenBank/DDBJ databases">
        <authorList>
            <person name="Regsiter A."/>
            <person name="William W."/>
        </authorList>
    </citation>
    <scope>NUCLEOTIDE SEQUENCE</scope>
    <source>
        <strain evidence="1">BdmA 4</strain>
    </source>
</reference>
<sequence length="165" mass="17301">MKKFFVFLIIGLVAGSAAWGATIGITVNAATKLEASVDQSTWTIALDNSGTAIDLPTQGQLTVKASKSAYTVTFTSANSGTLNNGSNTIPYKVKVDTSAWTTGVATNNLSSYTQLTASAVKTIVFQSRTPTVGKTFAIGFNIAAYTDYYVDGAYTDTITIAIAQN</sequence>
<organism evidence="1">
    <name type="scientific">uncultured spirochete</name>
    <dbReference type="NCBI Taxonomy" id="156406"/>
    <lineage>
        <taxon>Bacteria</taxon>
        <taxon>Pseudomonadati</taxon>
        <taxon>Spirochaetota</taxon>
        <taxon>Spirochaetia</taxon>
        <taxon>Spirochaetales</taxon>
        <taxon>environmental samples</taxon>
    </lineage>
</organism>
<evidence type="ECO:0000313" key="1">
    <source>
        <dbReference type="EMBL" id="SLM17480.1"/>
    </source>
</evidence>
<dbReference type="AlphaFoldDB" id="A0A3P3XMG2"/>
<dbReference type="EMBL" id="FWDO01000004">
    <property type="protein sequence ID" value="SLM17480.1"/>
    <property type="molecule type" value="Genomic_DNA"/>
</dbReference>
<protein>
    <submittedName>
        <fullName evidence="1">Uncharacterized protein</fullName>
    </submittedName>
</protein>
<proteinExistence type="predicted"/>
<name>A0A3P3XMG2_9SPIR</name>
<accession>A0A3P3XMG2</accession>